<sequence>MKKLAIFVSILALFTLVLSGCGKEEKTAGKEKTTIKVGTSPGPYSVLFLDAVKPILEKKGYTIKQVEFNDLLQADVALADGGVDLNVDQHTAYMENFNENKKTDLVNLTPIPTVPAGIFPGKKKSLAAIAKGDTIGIPNDASNAARAYALLQKAKLIKLKDGVELMKATSQDIVENPYKLKIVEMDSAQIPRSLADLDYGVIPGSIVYSSNMDPSKKLLSEDVLKHLELVAVTKKANKNTKWAKDVAAAYQSDEFKAYMKKHNEDDYWFIPEELR</sequence>
<keyword evidence="4" id="KW-0472">Membrane</keyword>
<gene>
    <name evidence="8" type="ORF">JK635_21945</name>
</gene>
<dbReference type="SUPFAM" id="SSF53850">
    <property type="entry name" value="Periplasmic binding protein-like II"/>
    <property type="match status" value="1"/>
</dbReference>
<dbReference type="Pfam" id="PF03180">
    <property type="entry name" value="Lipoprotein_9"/>
    <property type="match status" value="1"/>
</dbReference>
<evidence type="ECO:0000256" key="7">
    <source>
        <dbReference type="SAM" id="SignalP"/>
    </source>
</evidence>
<dbReference type="RefSeq" id="WP_202656064.1">
    <property type="nucleotide sequence ID" value="NZ_JAESWB010000365.1"/>
</dbReference>
<comment type="caution">
    <text evidence="8">The sequence shown here is derived from an EMBL/GenBank/DDBJ whole genome shotgun (WGS) entry which is preliminary data.</text>
</comment>
<evidence type="ECO:0000256" key="6">
    <source>
        <dbReference type="ARBA" id="ARBA00023288"/>
    </source>
</evidence>
<reference evidence="8 9" key="1">
    <citation type="submission" date="2021-01" db="EMBL/GenBank/DDBJ databases">
        <title>Genome public.</title>
        <authorList>
            <person name="Liu C."/>
            <person name="Sun Q."/>
        </authorList>
    </citation>
    <scope>NUCLEOTIDE SEQUENCE [LARGE SCALE GENOMIC DNA]</scope>
    <source>
        <strain evidence="8 9">YIM B02564</strain>
    </source>
</reference>
<evidence type="ECO:0000256" key="5">
    <source>
        <dbReference type="ARBA" id="ARBA00023139"/>
    </source>
</evidence>
<feature type="signal peptide" evidence="7">
    <location>
        <begin position="1"/>
        <end position="19"/>
    </location>
</feature>
<dbReference type="EMBL" id="JAESWB010000365">
    <property type="protein sequence ID" value="MBL4954825.1"/>
    <property type="molecule type" value="Genomic_DNA"/>
</dbReference>
<keyword evidence="3 7" id="KW-0732">Signal</keyword>
<keyword evidence="5" id="KW-0564">Palmitate</keyword>
<dbReference type="PANTHER" id="PTHR30429">
    <property type="entry name" value="D-METHIONINE-BINDING LIPOPROTEIN METQ"/>
    <property type="match status" value="1"/>
</dbReference>
<evidence type="ECO:0000256" key="4">
    <source>
        <dbReference type="ARBA" id="ARBA00023136"/>
    </source>
</evidence>
<dbReference type="InterPro" id="IPR004872">
    <property type="entry name" value="Lipoprotein_NlpA"/>
</dbReference>
<evidence type="ECO:0000313" key="9">
    <source>
        <dbReference type="Proteomes" id="UP000623967"/>
    </source>
</evidence>
<dbReference type="PANTHER" id="PTHR30429:SF0">
    <property type="entry name" value="METHIONINE-BINDING LIPOPROTEIN METQ"/>
    <property type="match status" value="1"/>
</dbReference>
<organism evidence="8 9">
    <name type="scientific">Neobacillus paridis</name>
    <dbReference type="NCBI Taxonomy" id="2803862"/>
    <lineage>
        <taxon>Bacteria</taxon>
        <taxon>Bacillati</taxon>
        <taxon>Bacillota</taxon>
        <taxon>Bacilli</taxon>
        <taxon>Bacillales</taxon>
        <taxon>Bacillaceae</taxon>
        <taxon>Neobacillus</taxon>
    </lineage>
</organism>
<proteinExistence type="inferred from homology"/>
<evidence type="ECO:0000256" key="1">
    <source>
        <dbReference type="ARBA" id="ARBA00004635"/>
    </source>
</evidence>
<evidence type="ECO:0000256" key="2">
    <source>
        <dbReference type="ARBA" id="ARBA00008973"/>
    </source>
</evidence>
<evidence type="ECO:0000256" key="3">
    <source>
        <dbReference type="ARBA" id="ARBA00022729"/>
    </source>
</evidence>
<dbReference type="Gene3D" id="3.40.190.10">
    <property type="entry name" value="Periplasmic binding protein-like II"/>
    <property type="match status" value="2"/>
</dbReference>
<name>A0ABS1TY39_9BACI</name>
<feature type="chain" id="PRO_5045402223" evidence="7">
    <location>
        <begin position="20"/>
        <end position="275"/>
    </location>
</feature>
<protein>
    <submittedName>
        <fullName evidence="8">Metal ABC transporter substrate-binding protein</fullName>
    </submittedName>
</protein>
<comment type="similarity">
    <text evidence="2">Belongs to the NlpA lipoprotein family.</text>
</comment>
<dbReference type="PROSITE" id="PS51257">
    <property type="entry name" value="PROKAR_LIPOPROTEIN"/>
    <property type="match status" value="1"/>
</dbReference>
<accession>A0ABS1TY39</accession>
<keyword evidence="9" id="KW-1185">Reference proteome</keyword>
<evidence type="ECO:0000313" key="8">
    <source>
        <dbReference type="EMBL" id="MBL4954825.1"/>
    </source>
</evidence>
<keyword evidence="6" id="KW-0449">Lipoprotein</keyword>
<comment type="subcellular location">
    <subcellularLocation>
        <location evidence="1">Membrane</location>
        <topology evidence="1">Lipid-anchor</topology>
    </subcellularLocation>
</comment>
<dbReference type="Proteomes" id="UP000623967">
    <property type="component" value="Unassembled WGS sequence"/>
</dbReference>